<gene>
    <name evidence="2" type="ORF">CV102_07995</name>
</gene>
<evidence type="ECO:0000259" key="1">
    <source>
        <dbReference type="Pfam" id="PF24035"/>
    </source>
</evidence>
<accession>A0A8J8TT26</accession>
<keyword evidence="3" id="KW-1185">Reference proteome</keyword>
<proteinExistence type="predicted"/>
<organism evidence="2 3">
    <name type="scientific">Natronococcus pandeyae</name>
    <dbReference type="NCBI Taxonomy" id="2055836"/>
    <lineage>
        <taxon>Archaea</taxon>
        <taxon>Methanobacteriati</taxon>
        <taxon>Methanobacteriota</taxon>
        <taxon>Stenosarchaea group</taxon>
        <taxon>Halobacteria</taxon>
        <taxon>Halobacteriales</taxon>
        <taxon>Natrialbaceae</taxon>
        <taxon>Natronococcus</taxon>
    </lineage>
</organism>
<sequence length="121" mass="13476">MNEQTTTTPTLDSLSSDIAYDVLSNHRRRTLLALLTAHDRTLTVNDLTKEIAVQESDEQITNISGDELVQVAISLRHNHLPKLVDMGFIDYDERRSLVGPTEKLASLEPHLQSVSPTDVPT</sequence>
<dbReference type="Pfam" id="PF24035">
    <property type="entry name" value="DUF7344"/>
    <property type="match status" value="1"/>
</dbReference>
<feature type="domain" description="DUF7344" evidence="1">
    <location>
        <begin position="20"/>
        <end position="98"/>
    </location>
</feature>
<dbReference type="Proteomes" id="UP000766904">
    <property type="component" value="Unassembled WGS sequence"/>
</dbReference>
<dbReference type="RefSeq" id="WP_148857360.1">
    <property type="nucleotide sequence ID" value="NZ_PHNJ01000003.1"/>
</dbReference>
<dbReference type="Gene3D" id="1.10.10.10">
    <property type="entry name" value="Winged helix-like DNA-binding domain superfamily/Winged helix DNA-binding domain"/>
    <property type="match status" value="1"/>
</dbReference>
<evidence type="ECO:0000313" key="3">
    <source>
        <dbReference type="Proteomes" id="UP000766904"/>
    </source>
</evidence>
<protein>
    <recommendedName>
        <fullName evidence="1">DUF7344 domain-containing protein</fullName>
    </recommendedName>
</protein>
<evidence type="ECO:0000313" key="2">
    <source>
        <dbReference type="EMBL" id="TYL39217.1"/>
    </source>
</evidence>
<dbReference type="OrthoDB" id="247722at2157"/>
<name>A0A8J8TT26_9EURY</name>
<dbReference type="InterPro" id="IPR036388">
    <property type="entry name" value="WH-like_DNA-bd_sf"/>
</dbReference>
<dbReference type="AlphaFoldDB" id="A0A8J8TT26"/>
<reference evidence="2" key="1">
    <citation type="submission" date="2017-11" db="EMBL/GenBank/DDBJ databases">
        <authorList>
            <person name="Kajale S.C."/>
            <person name="Sharma A."/>
        </authorList>
    </citation>
    <scope>NUCLEOTIDE SEQUENCE</scope>
    <source>
        <strain evidence="2">LS1_42</strain>
    </source>
</reference>
<dbReference type="InterPro" id="IPR055768">
    <property type="entry name" value="DUF7344"/>
</dbReference>
<dbReference type="EMBL" id="PHNJ01000003">
    <property type="protein sequence ID" value="TYL39217.1"/>
    <property type="molecule type" value="Genomic_DNA"/>
</dbReference>
<comment type="caution">
    <text evidence="2">The sequence shown here is derived from an EMBL/GenBank/DDBJ whole genome shotgun (WGS) entry which is preliminary data.</text>
</comment>